<dbReference type="NCBIfam" id="NF038029">
    <property type="entry name" value="LP_plasma"/>
    <property type="match status" value="1"/>
</dbReference>
<keyword evidence="1" id="KW-0449">Lipoprotein</keyword>
<evidence type="ECO:0000313" key="1">
    <source>
        <dbReference type="EMBL" id="ALA98110.1"/>
    </source>
</evidence>
<gene>
    <name evidence="1" type="ORF">SKUN_001235</name>
</gene>
<protein>
    <submittedName>
        <fullName evidence="1">Putative lipoprotein</fullName>
    </submittedName>
</protein>
<dbReference type="InterPro" id="IPR054816">
    <property type="entry name" value="Lipoprotein_mollicutes-type_CS"/>
</dbReference>
<dbReference type="PROSITE" id="PS51257">
    <property type="entry name" value="PROKAR_LIPOPROTEIN"/>
    <property type="match status" value="1"/>
</dbReference>
<dbReference type="AlphaFoldDB" id="A0A0K2JHN6"/>
<dbReference type="Proteomes" id="UP000062963">
    <property type="component" value="Chromosome"/>
</dbReference>
<dbReference type="RefSeq" id="WP_053391213.1">
    <property type="nucleotide sequence ID" value="NZ_CP010899.1"/>
</dbReference>
<evidence type="ECO:0000313" key="2">
    <source>
        <dbReference type="Proteomes" id="UP000062963"/>
    </source>
</evidence>
<sequence>MKRLLSLFGAITLLGTSTTSLVGCSKKQEYTPEELTQLKEKNKINTTDENIKNNLEWIGPQEKPFNEVDSKYYYVVWHSNSTENWRVTKFKNDIEIKNGKRVIINENGIEKLFIFMETEGTFKYEAVKYPKDITIFWNGSFNWKFCEPSSEKVFKAVYRWNGEEQNVPDLVIDDDGNIKVKGE</sequence>
<dbReference type="STRING" id="273035.SKUN_001235"/>
<dbReference type="KEGG" id="skn:SKUN_001235"/>
<dbReference type="OrthoDB" id="391381at2"/>
<dbReference type="EMBL" id="CP010899">
    <property type="protein sequence ID" value="ALA98110.1"/>
    <property type="molecule type" value="Genomic_DNA"/>
</dbReference>
<proteinExistence type="predicted"/>
<reference evidence="1 2" key="1">
    <citation type="journal article" date="2015" name="Genome Announc.">
        <title>Complete Genome Sequence of Spiroplasma kunkelii Strain CR2-3x, Causal Agent of Corn Stunt Disease in Zea mays L.</title>
        <authorList>
            <person name="Davis R.E."/>
            <person name="Shao J."/>
            <person name="Dally E.L."/>
            <person name="Zhao Y."/>
            <person name="Gasparich G.E."/>
            <person name="Gaynor B.J."/>
            <person name="Athey J.C."/>
            <person name="Harrison N.A."/>
            <person name="Donofrio N."/>
        </authorList>
    </citation>
    <scope>NUCLEOTIDE SEQUENCE [LARGE SCALE GENOMIC DNA]</scope>
    <source>
        <strain evidence="1 2">CR2-3x</strain>
    </source>
</reference>
<organism evidence="1 2">
    <name type="scientific">Spiroplasma kunkelii CR2-3x</name>
    <dbReference type="NCBI Taxonomy" id="273035"/>
    <lineage>
        <taxon>Bacteria</taxon>
        <taxon>Bacillati</taxon>
        <taxon>Mycoplasmatota</taxon>
        <taxon>Mollicutes</taxon>
        <taxon>Entomoplasmatales</taxon>
        <taxon>Spiroplasmataceae</taxon>
        <taxon>Spiroplasma</taxon>
    </lineage>
</organism>
<accession>A0A0K2JHN6</accession>
<name>A0A0K2JHN6_SPIKU</name>
<dbReference type="PATRIC" id="fig|273035.7.peg.1518"/>
<keyword evidence="2" id="KW-1185">Reference proteome</keyword>